<keyword evidence="2" id="KW-1185">Reference proteome</keyword>
<comment type="caution">
    <text evidence="1">The sequence shown here is derived from an EMBL/GenBank/DDBJ whole genome shotgun (WGS) entry which is preliminary data.</text>
</comment>
<dbReference type="EMBL" id="MTJN01000002">
    <property type="protein sequence ID" value="OOV08193.1"/>
    <property type="molecule type" value="Genomic_DNA"/>
</dbReference>
<dbReference type="OrthoDB" id="6713547at2"/>
<dbReference type="AlphaFoldDB" id="A0A1T1AVY8"/>
<gene>
    <name evidence="1" type="ORF">RF819_17020</name>
</gene>
<evidence type="ECO:0000313" key="2">
    <source>
        <dbReference type="Proteomes" id="UP000190750"/>
    </source>
</evidence>
<evidence type="ECO:0000313" key="1">
    <source>
        <dbReference type="EMBL" id="OOV08193.1"/>
    </source>
</evidence>
<accession>A0A1T1AVY8</accession>
<sequence length="112" mass="12565">MQALGPLPPEAIKDVDLVKKFDMLYRAISKPVTDEEARVLIQLFGQDGCFGLASSLMHLIETAPGWPLIECLENQNNEWIVEMRNRCIRGGLIPLAPGEQWPREFGQSSKVT</sequence>
<dbReference type="Proteomes" id="UP000190750">
    <property type="component" value="Unassembled WGS sequence"/>
</dbReference>
<proteinExistence type="predicted"/>
<dbReference type="RefSeq" id="WP_078366064.1">
    <property type="nucleotide sequence ID" value="NZ_MTJN01000002.1"/>
</dbReference>
<name>A0A1T1AVY8_RHOFE</name>
<protein>
    <submittedName>
        <fullName evidence="1">Uncharacterized protein</fullName>
    </submittedName>
</protein>
<organism evidence="1 2">
    <name type="scientific">Rhodoferax fermentans</name>
    <dbReference type="NCBI Taxonomy" id="28066"/>
    <lineage>
        <taxon>Bacteria</taxon>
        <taxon>Pseudomonadati</taxon>
        <taxon>Pseudomonadota</taxon>
        <taxon>Betaproteobacteria</taxon>
        <taxon>Burkholderiales</taxon>
        <taxon>Comamonadaceae</taxon>
        <taxon>Rhodoferax</taxon>
    </lineage>
</organism>
<reference evidence="1 2" key="1">
    <citation type="submission" date="2017-01" db="EMBL/GenBank/DDBJ databases">
        <title>Genome sequencing of Rhodoferax fermentans JCM 7819.</title>
        <authorList>
            <person name="Kim Y.J."/>
            <person name="Farh M.E.-A."/>
            <person name="Yang D.-C."/>
        </authorList>
    </citation>
    <scope>NUCLEOTIDE SEQUENCE [LARGE SCALE GENOMIC DNA]</scope>
    <source>
        <strain evidence="1 2">JCM 7819</strain>
    </source>
</reference>